<evidence type="ECO:0008006" key="3">
    <source>
        <dbReference type="Google" id="ProtNLM"/>
    </source>
</evidence>
<dbReference type="Proteomes" id="UP001236663">
    <property type="component" value="Unassembled WGS sequence"/>
</dbReference>
<evidence type="ECO:0000313" key="1">
    <source>
        <dbReference type="EMBL" id="MDN3690170.1"/>
    </source>
</evidence>
<keyword evidence="2" id="KW-1185">Reference proteome</keyword>
<name>A0ABT8CCC2_9BACT</name>
<proteinExistence type="predicted"/>
<reference evidence="2" key="1">
    <citation type="journal article" date="2019" name="Int. J. Syst. Evol. Microbiol.">
        <title>The Global Catalogue of Microorganisms (GCM) 10K type strain sequencing project: providing services to taxonomists for standard genome sequencing and annotation.</title>
        <authorList>
            <consortium name="The Broad Institute Genomics Platform"/>
            <consortium name="The Broad Institute Genome Sequencing Center for Infectious Disease"/>
            <person name="Wu L."/>
            <person name="Ma J."/>
        </authorList>
    </citation>
    <scope>NUCLEOTIDE SEQUENCE [LARGE SCALE GENOMIC DNA]</scope>
    <source>
        <strain evidence="2">CECT 7706</strain>
    </source>
</reference>
<organism evidence="1 2">
    <name type="scientific">Cyclobacterium jeungdonense</name>
    <dbReference type="NCBI Taxonomy" id="708087"/>
    <lineage>
        <taxon>Bacteria</taxon>
        <taxon>Pseudomonadati</taxon>
        <taxon>Bacteroidota</taxon>
        <taxon>Cytophagia</taxon>
        <taxon>Cytophagales</taxon>
        <taxon>Cyclobacteriaceae</taxon>
        <taxon>Cyclobacterium</taxon>
    </lineage>
</organism>
<dbReference type="InterPro" id="IPR011009">
    <property type="entry name" value="Kinase-like_dom_sf"/>
</dbReference>
<dbReference type="SUPFAM" id="SSF56112">
    <property type="entry name" value="Protein kinase-like (PK-like)"/>
    <property type="match status" value="1"/>
</dbReference>
<dbReference type="EMBL" id="JAUFQS010000047">
    <property type="protein sequence ID" value="MDN3690170.1"/>
    <property type="molecule type" value="Genomic_DNA"/>
</dbReference>
<sequence>MELKTEKETLLKKVTYLQQATSYPDTSKVESLETHMSWVFLTDRFVYKLKKPVIYDFLNFSSLEARYRYCMEEVSVNQPLGDDTYIGVLPITLQKDNYKISGDGEIVEWLIKMKRLPEQYLLHTAIKKGIARKEWIQEVAKKLVDFYMGTPAVSRSPSTYIRNIVKGVDADSEELIREEYALSRPLIVEIETNLLHFVIKYSEQFESRIHDGKIRDCHGDLRPEHICLAPKPLIIDRIEFSRELRLIDMVEEISFLALECEMLRAGAVGNLFFEIYKERSGDNISDNLIFFYKARRAFLRARLSIHHLQELNYWKDKNKWVNRTNSYLRVAKNYSGKLPM</sequence>
<dbReference type="PANTHER" id="PTHR43883:SF1">
    <property type="entry name" value="GLUCONOKINASE"/>
    <property type="match status" value="1"/>
</dbReference>
<dbReference type="RefSeq" id="WP_163383321.1">
    <property type="nucleotide sequence ID" value="NZ_JAUFQS010000047.1"/>
</dbReference>
<accession>A0ABT8CCC2</accession>
<protein>
    <recommendedName>
        <fullName evidence="3">Aminoglycoside phosphotransferase domain-containing protein</fullName>
    </recommendedName>
</protein>
<comment type="caution">
    <text evidence="1">The sequence shown here is derived from an EMBL/GenBank/DDBJ whole genome shotgun (WGS) entry which is preliminary data.</text>
</comment>
<gene>
    <name evidence="1" type="ORF">QWZ15_20280</name>
</gene>
<dbReference type="PANTHER" id="PTHR43883">
    <property type="entry name" value="SLR0207 PROTEIN"/>
    <property type="match status" value="1"/>
</dbReference>
<dbReference type="InterPro" id="IPR052732">
    <property type="entry name" value="Cell-binding_unc_protein"/>
</dbReference>
<evidence type="ECO:0000313" key="2">
    <source>
        <dbReference type="Proteomes" id="UP001236663"/>
    </source>
</evidence>